<accession>A0A9J6A636</accession>
<proteinExistence type="predicted"/>
<reference evidence="1 2" key="1">
    <citation type="submission" date="2020-09" db="EMBL/GenBank/DDBJ databases">
        <title>De no assembly of potato wild relative species, Solanum commersonii.</title>
        <authorList>
            <person name="Cho K."/>
        </authorList>
    </citation>
    <scope>NUCLEOTIDE SEQUENCE [LARGE SCALE GENOMIC DNA]</scope>
    <source>
        <strain evidence="1">LZ3.2</strain>
        <tissue evidence="1">Leaf</tissue>
    </source>
</reference>
<evidence type="ECO:0000313" key="1">
    <source>
        <dbReference type="EMBL" id="KAG5620009.1"/>
    </source>
</evidence>
<comment type="caution">
    <text evidence="1">The sequence shown here is derived from an EMBL/GenBank/DDBJ whole genome shotgun (WGS) entry which is preliminary data.</text>
</comment>
<organism evidence="1 2">
    <name type="scientific">Solanum commersonii</name>
    <name type="common">Commerson's wild potato</name>
    <name type="synonym">Commerson's nightshade</name>
    <dbReference type="NCBI Taxonomy" id="4109"/>
    <lineage>
        <taxon>Eukaryota</taxon>
        <taxon>Viridiplantae</taxon>
        <taxon>Streptophyta</taxon>
        <taxon>Embryophyta</taxon>
        <taxon>Tracheophyta</taxon>
        <taxon>Spermatophyta</taxon>
        <taxon>Magnoliopsida</taxon>
        <taxon>eudicotyledons</taxon>
        <taxon>Gunneridae</taxon>
        <taxon>Pentapetalae</taxon>
        <taxon>asterids</taxon>
        <taxon>lamiids</taxon>
        <taxon>Solanales</taxon>
        <taxon>Solanaceae</taxon>
        <taxon>Solanoideae</taxon>
        <taxon>Solaneae</taxon>
        <taxon>Solanum</taxon>
    </lineage>
</organism>
<dbReference type="Proteomes" id="UP000824120">
    <property type="component" value="Chromosome 2"/>
</dbReference>
<keyword evidence="2" id="KW-1185">Reference proteome</keyword>
<evidence type="ECO:0000313" key="2">
    <source>
        <dbReference type="Proteomes" id="UP000824120"/>
    </source>
</evidence>
<protein>
    <submittedName>
        <fullName evidence="1">Uncharacterized protein</fullName>
    </submittedName>
</protein>
<sequence length="59" mass="6658">MRIVKKGIPHREGYFLYGEITQDVRHCPLLSKLSVMVAAQKHHEKAAIQIGGPFGEQSR</sequence>
<dbReference type="EMBL" id="JACXVP010000002">
    <property type="protein sequence ID" value="KAG5620009.1"/>
    <property type="molecule type" value="Genomic_DNA"/>
</dbReference>
<name>A0A9J6A636_SOLCO</name>
<dbReference type="AlphaFoldDB" id="A0A9J6A636"/>
<gene>
    <name evidence="1" type="ORF">H5410_005227</name>
</gene>